<organism evidence="1">
    <name type="scientific">human gut metagenome</name>
    <dbReference type="NCBI Taxonomy" id="408170"/>
    <lineage>
        <taxon>unclassified sequences</taxon>
        <taxon>metagenomes</taxon>
        <taxon>organismal metagenomes</taxon>
    </lineage>
</organism>
<dbReference type="EMBL" id="AZMM01000111">
    <property type="protein sequence ID" value="ETJ45917.1"/>
    <property type="molecule type" value="Genomic_DNA"/>
</dbReference>
<dbReference type="AlphaFoldDB" id="W1YTX4"/>
<feature type="non-terminal residue" evidence="1">
    <location>
        <position position="21"/>
    </location>
</feature>
<gene>
    <name evidence="1" type="ORF">Q604_UNBC00111G0001</name>
</gene>
<comment type="caution">
    <text evidence="1">The sequence shown here is derived from an EMBL/GenBank/DDBJ whole genome shotgun (WGS) entry which is preliminary data.</text>
</comment>
<evidence type="ECO:0008006" key="2">
    <source>
        <dbReference type="Google" id="ProtNLM"/>
    </source>
</evidence>
<reference evidence="1" key="1">
    <citation type="submission" date="2013-12" db="EMBL/GenBank/DDBJ databases">
        <title>A Varibaculum cambriense genome reconstructed from a premature infant gut community with otherwise low bacterial novelty that shifts toward anaerobic metabolism during the third week of life.</title>
        <authorList>
            <person name="Brown C.T."/>
            <person name="Sharon I."/>
            <person name="Thomas B.C."/>
            <person name="Castelle C.J."/>
            <person name="Morowitz M.J."/>
            <person name="Banfield J.F."/>
        </authorList>
    </citation>
    <scope>NUCLEOTIDE SEQUENCE</scope>
</reference>
<protein>
    <recommendedName>
        <fullName evidence="2">Phosphate ABC transporter ATP-binding protein</fullName>
    </recommendedName>
</protein>
<name>W1YTX4_9ZZZZ</name>
<proteinExistence type="predicted"/>
<sequence length="21" mass="2531">MNKIEIKNLDLYYGDFKALKN</sequence>
<accession>W1YTX4</accession>
<evidence type="ECO:0000313" key="1">
    <source>
        <dbReference type="EMBL" id="ETJ45917.1"/>
    </source>
</evidence>